<evidence type="ECO:0000313" key="1">
    <source>
        <dbReference type="EMBL" id="MCH4824153.1"/>
    </source>
</evidence>
<proteinExistence type="predicted"/>
<organism evidence="1 2">
    <name type="scientific">Christiangramia lutea</name>
    <dbReference type="NCBI Taxonomy" id="1607951"/>
    <lineage>
        <taxon>Bacteria</taxon>
        <taxon>Pseudomonadati</taxon>
        <taxon>Bacteroidota</taxon>
        <taxon>Flavobacteriia</taxon>
        <taxon>Flavobacteriales</taxon>
        <taxon>Flavobacteriaceae</taxon>
        <taxon>Christiangramia</taxon>
    </lineage>
</organism>
<dbReference type="RefSeq" id="WP_240714319.1">
    <property type="nucleotide sequence ID" value="NZ_JAKVTV010000004.1"/>
</dbReference>
<protein>
    <submittedName>
        <fullName evidence="1">Uncharacterized protein</fullName>
    </submittedName>
</protein>
<evidence type="ECO:0000313" key="2">
    <source>
        <dbReference type="Proteomes" id="UP001139226"/>
    </source>
</evidence>
<gene>
    <name evidence="1" type="ORF">ML462_13320</name>
</gene>
<dbReference type="AlphaFoldDB" id="A0A9X1V822"/>
<comment type="caution">
    <text evidence="1">The sequence shown here is derived from an EMBL/GenBank/DDBJ whole genome shotgun (WGS) entry which is preliminary data.</text>
</comment>
<reference evidence="1" key="1">
    <citation type="submission" date="2022-03" db="EMBL/GenBank/DDBJ databases">
        <title>Gramella crocea sp. nov., isolated from activated sludge of a seafood processing plant.</title>
        <authorList>
            <person name="Zhang X."/>
        </authorList>
    </citation>
    <scope>NUCLEOTIDE SEQUENCE</scope>
    <source>
        <strain evidence="1">YJ019</strain>
    </source>
</reference>
<name>A0A9X1V822_9FLAO</name>
<dbReference type="EMBL" id="JAKVTV010000004">
    <property type="protein sequence ID" value="MCH4824153.1"/>
    <property type="molecule type" value="Genomic_DNA"/>
</dbReference>
<sequence length="83" mass="9976">MKQKVHLTRLNQNKEIIEEIEEEFQILGEETYKHPKNKKGMIPMRTSLGKYVHIGTREGDYRRWYITESLNEELLNLKEEDQG</sequence>
<dbReference type="Proteomes" id="UP001139226">
    <property type="component" value="Unassembled WGS sequence"/>
</dbReference>
<accession>A0A9X1V822</accession>
<keyword evidence="2" id="KW-1185">Reference proteome</keyword>